<keyword evidence="8" id="KW-0547">Nucleotide-binding</keyword>
<dbReference type="Pfam" id="PF02581">
    <property type="entry name" value="TMP-TENI"/>
    <property type="match status" value="1"/>
</dbReference>
<accession>A0A409WHZ4</accession>
<dbReference type="GO" id="GO:0000287">
    <property type="term" value="F:magnesium ion binding"/>
    <property type="evidence" value="ECO:0007669"/>
    <property type="project" value="InterPro"/>
</dbReference>
<dbReference type="GO" id="GO:0004789">
    <property type="term" value="F:thiamine-phosphate diphosphorylase activity"/>
    <property type="evidence" value="ECO:0007669"/>
    <property type="project" value="UniProtKB-EC"/>
</dbReference>
<dbReference type="Gene3D" id="3.40.1190.20">
    <property type="match status" value="1"/>
</dbReference>
<evidence type="ECO:0000256" key="2">
    <source>
        <dbReference type="ARBA" id="ARBA00001946"/>
    </source>
</evidence>
<dbReference type="PANTHER" id="PTHR20857">
    <property type="entry name" value="THIAMINE-PHOSPHATE PYROPHOSPHORYLASE"/>
    <property type="match status" value="1"/>
</dbReference>
<evidence type="ECO:0000256" key="14">
    <source>
        <dbReference type="ARBA" id="ARBA00047851"/>
    </source>
</evidence>
<evidence type="ECO:0000256" key="1">
    <source>
        <dbReference type="ARBA" id="ARBA00001771"/>
    </source>
</evidence>
<keyword evidence="10" id="KW-0067">ATP-binding</keyword>
<evidence type="ECO:0000256" key="6">
    <source>
        <dbReference type="ARBA" id="ARBA00022679"/>
    </source>
</evidence>
<dbReference type="InParanoid" id="A0A409WHZ4"/>
<dbReference type="GO" id="GO:0009229">
    <property type="term" value="P:thiamine diphosphate biosynthetic process"/>
    <property type="evidence" value="ECO:0007669"/>
    <property type="project" value="UniProtKB-UniPathway"/>
</dbReference>
<dbReference type="GO" id="GO:0005524">
    <property type="term" value="F:ATP binding"/>
    <property type="evidence" value="ECO:0007669"/>
    <property type="project" value="UniProtKB-KW"/>
</dbReference>
<evidence type="ECO:0000256" key="9">
    <source>
        <dbReference type="ARBA" id="ARBA00022777"/>
    </source>
</evidence>
<keyword evidence="12" id="KW-0784">Thiamine biosynthesis</keyword>
<dbReference type="Proteomes" id="UP000283269">
    <property type="component" value="Unassembled WGS sequence"/>
</dbReference>
<reference evidence="19 20" key="1">
    <citation type="journal article" date="2018" name="Evol. Lett.">
        <title>Horizontal gene cluster transfer increased hallucinogenic mushroom diversity.</title>
        <authorList>
            <person name="Reynolds H.T."/>
            <person name="Vijayakumar V."/>
            <person name="Gluck-Thaler E."/>
            <person name="Korotkin H.B."/>
            <person name="Matheny P.B."/>
            <person name="Slot J.C."/>
        </authorList>
    </citation>
    <scope>NUCLEOTIDE SEQUENCE [LARGE SCALE GENOMIC DNA]</scope>
    <source>
        <strain evidence="19 20">2631</strain>
    </source>
</reference>
<comment type="catalytic activity">
    <reaction evidence="15">
        <text>2-[(2R,5Z)-2-carboxy-4-methylthiazol-5(2H)-ylidene]ethyl phosphate + 4-amino-2-methyl-5-(diphosphooxymethyl)pyrimidine + 2 H(+) = thiamine phosphate + CO2 + diphosphate</text>
        <dbReference type="Rhea" id="RHEA:47844"/>
        <dbReference type="ChEBI" id="CHEBI:15378"/>
        <dbReference type="ChEBI" id="CHEBI:16526"/>
        <dbReference type="ChEBI" id="CHEBI:33019"/>
        <dbReference type="ChEBI" id="CHEBI:37575"/>
        <dbReference type="ChEBI" id="CHEBI:57841"/>
        <dbReference type="ChEBI" id="CHEBI:62899"/>
        <dbReference type="EC" id="2.5.1.3"/>
    </reaction>
</comment>
<evidence type="ECO:0000256" key="10">
    <source>
        <dbReference type="ARBA" id="ARBA00022840"/>
    </source>
</evidence>
<comment type="function">
    <text evidence="3">Condenses 4-methyl-5-(beta-hydroxyethyl)thiazole monophosphate (THZ-P) and 2-methyl-4-amino-5-hydroxymethyl pyrimidine pyrophosphate (HMP-PP) to form thiamine monophosphate (TMP).</text>
</comment>
<dbReference type="Gene3D" id="3.20.20.70">
    <property type="entry name" value="Aldolase class I"/>
    <property type="match status" value="1"/>
</dbReference>
<proteinExistence type="inferred from homology"/>
<evidence type="ECO:0000256" key="12">
    <source>
        <dbReference type="ARBA" id="ARBA00022977"/>
    </source>
</evidence>
<evidence type="ECO:0000256" key="15">
    <source>
        <dbReference type="ARBA" id="ARBA00047883"/>
    </source>
</evidence>
<dbReference type="HAMAP" id="MF_00097">
    <property type="entry name" value="TMP_synthase"/>
    <property type="match status" value="1"/>
</dbReference>
<name>A0A409WHZ4_PSICY</name>
<organism evidence="19 20">
    <name type="scientific">Psilocybe cyanescens</name>
    <dbReference type="NCBI Taxonomy" id="93625"/>
    <lineage>
        <taxon>Eukaryota</taxon>
        <taxon>Fungi</taxon>
        <taxon>Dikarya</taxon>
        <taxon>Basidiomycota</taxon>
        <taxon>Agaricomycotina</taxon>
        <taxon>Agaricomycetes</taxon>
        <taxon>Agaricomycetidae</taxon>
        <taxon>Agaricales</taxon>
        <taxon>Agaricineae</taxon>
        <taxon>Strophariaceae</taxon>
        <taxon>Psilocybe</taxon>
    </lineage>
</organism>
<dbReference type="STRING" id="93625.A0A409WHZ4"/>
<dbReference type="InterPro" id="IPR029056">
    <property type="entry name" value="Ribokinase-like"/>
</dbReference>
<dbReference type="NCBIfam" id="TIGR00693">
    <property type="entry name" value="thiE"/>
    <property type="match status" value="1"/>
</dbReference>
<evidence type="ECO:0000256" key="11">
    <source>
        <dbReference type="ARBA" id="ARBA00022842"/>
    </source>
</evidence>
<evidence type="ECO:0000256" key="5">
    <source>
        <dbReference type="ARBA" id="ARBA00005165"/>
    </source>
</evidence>
<dbReference type="InterPro" id="IPR036206">
    <property type="entry name" value="ThiamineP_synth_sf"/>
</dbReference>
<comment type="pathway">
    <text evidence="5">Cofactor biosynthesis; thiamine diphosphate biosynthesis; thiamine phosphate from 4-amino-2-methyl-5-diphosphomethylpyrimidine and 4-methyl-5-(2-phosphoethyl)-thiazole: step 1/1.</text>
</comment>
<comment type="similarity">
    <text evidence="16">In the C-terminal section; belongs to the Thz kinase family.</text>
</comment>
<dbReference type="PRINTS" id="PR01099">
    <property type="entry name" value="HYETHTZKNASE"/>
</dbReference>
<feature type="domain" description="Thiamine phosphate synthase/TenI" evidence="18">
    <location>
        <begin position="56"/>
        <end position="248"/>
    </location>
</feature>
<dbReference type="CDD" id="cd01170">
    <property type="entry name" value="THZ_kinase"/>
    <property type="match status" value="1"/>
</dbReference>
<comment type="similarity">
    <text evidence="17">In the N-terminal section; belongs to the thiamine-phosphate synthase family.</text>
</comment>
<comment type="catalytic activity">
    <reaction evidence="1">
        <text>5-(2-hydroxyethyl)-4-methylthiazole + ATP = 4-methyl-5-(2-phosphooxyethyl)-thiazole + ADP + H(+)</text>
        <dbReference type="Rhea" id="RHEA:24212"/>
        <dbReference type="ChEBI" id="CHEBI:15378"/>
        <dbReference type="ChEBI" id="CHEBI:17957"/>
        <dbReference type="ChEBI" id="CHEBI:30616"/>
        <dbReference type="ChEBI" id="CHEBI:58296"/>
        <dbReference type="ChEBI" id="CHEBI:456216"/>
        <dbReference type="EC" id="2.7.1.50"/>
    </reaction>
</comment>
<dbReference type="NCBIfam" id="NF006830">
    <property type="entry name" value="PRK09355.1"/>
    <property type="match status" value="1"/>
</dbReference>
<dbReference type="EMBL" id="NHYD01003426">
    <property type="protein sequence ID" value="PPQ78127.1"/>
    <property type="molecule type" value="Genomic_DNA"/>
</dbReference>
<protein>
    <recommendedName>
        <fullName evidence="18">Thiamine phosphate synthase/TenI domain-containing protein</fullName>
    </recommendedName>
</protein>
<comment type="catalytic activity">
    <reaction evidence="13">
        <text>4-methyl-5-(2-phosphooxyethyl)-thiazole + 4-amino-2-methyl-5-(diphosphooxymethyl)pyrimidine + H(+) = thiamine phosphate + diphosphate</text>
        <dbReference type="Rhea" id="RHEA:22328"/>
        <dbReference type="ChEBI" id="CHEBI:15378"/>
        <dbReference type="ChEBI" id="CHEBI:33019"/>
        <dbReference type="ChEBI" id="CHEBI:37575"/>
        <dbReference type="ChEBI" id="CHEBI:57841"/>
        <dbReference type="ChEBI" id="CHEBI:58296"/>
        <dbReference type="EC" id="2.5.1.3"/>
    </reaction>
</comment>
<dbReference type="UniPathway" id="UPA00060">
    <property type="reaction ID" value="UER00139"/>
</dbReference>
<evidence type="ECO:0000256" key="16">
    <source>
        <dbReference type="ARBA" id="ARBA00061146"/>
    </source>
</evidence>
<dbReference type="SUPFAM" id="SSF51391">
    <property type="entry name" value="Thiamin phosphate synthase"/>
    <property type="match status" value="1"/>
</dbReference>
<dbReference type="FunCoup" id="A0A409WHZ4">
    <property type="interactions" value="277"/>
</dbReference>
<gene>
    <name evidence="19" type="ORF">CVT25_015652</name>
</gene>
<evidence type="ECO:0000256" key="7">
    <source>
        <dbReference type="ARBA" id="ARBA00022723"/>
    </source>
</evidence>
<comment type="caution">
    <text evidence="19">The sequence shown here is derived from an EMBL/GenBank/DDBJ whole genome shotgun (WGS) entry which is preliminary data.</text>
</comment>
<evidence type="ECO:0000256" key="8">
    <source>
        <dbReference type="ARBA" id="ARBA00022741"/>
    </source>
</evidence>
<evidence type="ECO:0000259" key="18">
    <source>
        <dbReference type="Pfam" id="PF02581"/>
    </source>
</evidence>
<dbReference type="HAMAP" id="MF_00228">
    <property type="entry name" value="Thz_kinase"/>
    <property type="match status" value="1"/>
</dbReference>
<dbReference type="GO" id="GO:0005737">
    <property type="term" value="C:cytoplasm"/>
    <property type="evidence" value="ECO:0007669"/>
    <property type="project" value="TreeGrafter"/>
</dbReference>
<evidence type="ECO:0000256" key="17">
    <source>
        <dbReference type="ARBA" id="ARBA00061283"/>
    </source>
</evidence>
<dbReference type="InterPro" id="IPR022998">
    <property type="entry name" value="ThiamineP_synth_TenI"/>
</dbReference>
<evidence type="ECO:0000256" key="13">
    <source>
        <dbReference type="ARBA" id="ARBA00047334"/>
    </source>
</evidence>
<keyword evidence="9" id="KW-0418">Kinase</keyword>
<evidence type="ECO:0000256" key="3">
    <source>
        <dbReference type="ARBA" id="ARBA00003814"/>
    </source>
</evidence>
<comment type="pathway">
    <text evidence="4">Cofactor biosynthesis; thiamine diphosphate biosynthesis; 4-methyl-5-(2-phosphoethyl)-thiazole from 5-(2-hydroxyethyl)-4-methylthiazole: step 1/1.</text>
</comment>
<dbReference type="Pfam" id="PF02110">
    <property type="entry name" value="HK"/>
    <property type="match status" value="1"/>
</dbReference>
<dbReference type="InterPro" id="IPR034291">
    <property type="entry name" value="TMP_synthase"/>
</dbReference>
<dbReference type="PANTHER" id="PTHR20857:SF23">
    <property type="entry name" value="THIAMINE BIOSYNTHETIC BIFUNCTIONAL ENZYME"/>
    <property type="match status" value="1"/>
</dbReference>
<dbReference type="AlphaFoldDB" id="A0A409WHZ4"/>
<keyword evidence="7" id="KW-0479">Metal-binding</keyword>
<comment type="cofactor">
    <cofactor evidence="2">
        <name>Mg(2+)</name>
        <dbReference type="ChEBI" id="CHEBI:18420"/>
    </cofactor>
</comment>
<dbReference type="GO" id="GO:0009228">
    <property type="term" value="P:thiamine biosynthetic process"/>
    <property type="evidence" value="ECO:0007669"/>
    <property type="project" value="UniProtKB-KW"/>
</dbReference>
<dbReference type="GO" id="GO:0004417">
    <property type="term" value="F:hydroxyethylthiazole kinase activity"/>
    <property type="evidence" value="ECO:0007669"/>
    <property type="project" value="UniProtKB-EC"/>
</dbReference>
<keyword evidence="6" id="KW-0808">Transferase</keyword>
<comment type="catalytic activity">
    <reaction evidence="14">
        <text>2-(2-carboxy-4-methylthiazol-5-yl)ethyl phosphate + 4-amino-2-methyl-5-(diphosphooxymethyl)pyrimidine + 2 H(+) = thiamine phosphate + CO2 + diphosphate</text>
        <dbReference type="Rhea" id="RHEA:47848"/>
        <dbReference type="ChEBI" id="CHEBI:15378"/>
        <dbReference type="ChEBI" id="CHEBI:16526"/>
        <dbReference type="ChEBI" id="CHEBI:33019"/>
        <dbReference type="ChEBI" id="CHEBI:37575"/>
        <dbReference type="ChEBI" id="CHEBI:57841"/>
        <dbReference type="ChEBI" id="CHEBI:62890"/>
        <dbReference type="EC" id="2.5.1.3"/>
    </reaction>
</comment>
<keyword evidence="20" id="KW-1185">Reference proteome</keyword>
<dbReference type="OrthoDB" id="4994at2759"/>
<dbReference type="InterPro" id="IPR000417">
    <property type="entry name" value="Hyethyz_kinase"/>
</dbReference>
<sequence length="575" mass="61293">MSDSPEPPSGRVLPETDGTTVYNAQCCVLEGDRNPSLDALEPPRTTRNMKNIDYTLYLVTGRNLLPPNKDFFESLEESIQGGVTIVQLREKELDTSEFVELAVKSKIICDKYNIPLLINDRVDVALAANVDGVHLGQSDMAVKRARELLPHGSIIGLSCNTVSHVKDAIKQKVDYIGIGAVWGTQTKKLTSPIIGVHGVGDMLAELEGTGIEAVAIGGINSINLLRTLHGCVSLKNRALDGVAVVSDIMASPDPRCASRKLKDILVNFQRHHKFYCLRHRGRSDVVTVDSVVSGVTQLMNEIKNARPLVHQITNTVVSTQSANVTLAVGASPIMATEPSEMQDLSRVCGGLLVNIGTMRAENLEGMMIAGTSANVLKKPVIFDPVGVGASSFRKDCVKGLLNKWQASVIKGNAGELAALAGTTEVESKGVDSVGSGFKNPAEFVRNLARRERCVVVLTGPIDYISDGISTVSLDNGHELLERITGSGCILGSIVASYCAASSQADNITDNGGIFRGDMFTAAIAGVLVLTIAGELAAKRHDVKGPGSFLPALIDELASLTADQVRELSKITVKHL</sequence>
<dbReference type="InterPro" id="IPR013785">
    <property type="entry name" value="Aldolase_TIM"/>
</dbReference>
<dbReference type="NCBIfam" id="TIGR00694">
    <property type="entry name" value="thiM"/>
    <property type="match status" value="1"/>
</dbReference>
<dbReference type="FunFam" id="3.20.20.70:FF:000104">
    <property type="entry name" value="Thiamine biosynthetic bifunctional enzyme"/>
    <property type="match status" value="1"/>
</dbReference>
<evidence type="ECO:0000313" key="20">
    <source>
        <dbReference type="Proteomes" id="UP000283269"/>
    </source>
</evidence>
<dbReference type="SUPFAM" id="SSF53613">
    <property type="entry name" value="Ribokinase-like"/>
    <property type="match status" value="1"/>
</dbReference>
<dbReference type="CDD" id="cd00564">
    <property type="entry name" value="TMP_TenI"/>
    <property type="match status" value="1"/>
</dbReference>
<evidence type="ECO:0000256" key="4">
    <source>
        <dbReference type="ARBA" id="ARBA00004868"/>
    </source>
</evidence>
<evidence type="ECO:0000313" key="19">
    <source>
        <dbReference type="EMBL" id="PPQ78127.1"/>
    </source>
</evidence>
<keyword evidence="11" id="KW-0460">Magnesium</keyword>